<evidence type="ECO:0008006" key="4">
    <source>
        <dbReference type="Google" id="ProtNLM"/>
    </source>
</evidence>
<name>A0A225UX63_9STRA</name>
<organism evidence="2 3">
    <name type="scientific">Phytophthora megakarya</name>
    <dbReference type="NCBI Taxonomy" id="4795"/>
    <lineage>
        <taxon>Eukaryota</taxon>
        <taxon>Sar</taxon>
        <taxon>Stramenopiles</taxon>
        <taxon>Oomycota</taxon>
        <taxon>Peronosporomycetes</taxon>
        <taxon>Peronosporales</taxon>
        <taxon>Peronosporaceae</taxon>
        <taxon>Phytophthora</taxon>
    </lineage>
</organism>
<feature type="compositionally biased region" description="Low complexity" evidence="1">
    <location>
        <begin position="486"/>
        <end position="495"/>
    </location>
</feature>
<protein>
    <recommendedName>
        <fullName evidence="4">Eukaryotic/viral aspartic protease</fullName>
    </recommendedName>
</protein>
<evidence type="ECO:0000313" key="3">
    <source>
        <dbReference type="Proteomes" id="UP000198211"/>
    </source>
</evidence>
<gene>
    <name evidence="2" type="ORF">PHMEG_00032789</name>
</gene>
<dbReference type="EMBL" id="NBNE01011161">
    <property type="protein sequence ID" value="OWY96839.1"/>
    <property type="molecule type" value="Genomic_DNA"/>
</dbReference>
<dbReference type="AlphaFoldDB" id="A0A225UX63"/>
<evidence type="ECO:0000256" key="1">
    <source>
        <dbReference type="SAM" id="MobiDB-lite"/>
    </source>
</evidence>
<comment type="caution">
    <text evidence="2">The sequence shown here is derived from an EMBL/GenBank/DDBJ whole genome shotgun (WGS) entry which is preliminary data.</text>
</comment>
<proteinExistence type="predicted"/>
<sequence length="609" mass="69171">MLDTSSWIQLFAPKAARQAVWDELVKELSYPANSTSTSQVVEDTVSLLMAMSMEAHAYPSSTALADWTAGTELQRWKWKLKTAFGSKDVGAGRQPVVRSAGERMNPANIPLPRTPKKITRAVFGSAEQSPYFHDSHMVTLRHTLPGKRSKRNRRRTLGLALEEALQDVKHPPTTRPVTKVTRSIKTMDEKYATTELAWQIREHTAMEEMDPTPRIDIAQHRPLGKITPFRGKLDESENSMQWLRGYVYEMKGTKRMVHGLPTESQGWYRTLAQSSISKDEAYLEFADSSVTTAHTSFNQQALGTIERSGRKKDHIRDYLNRLNGYARSANINFEHSGREAKEHVKHFWRHRDLERQLTPMWLRDIHTLEDIVSDIQKVEMRVSNRSSSQIRVGVIDATIVAFVVERSRSEPRHTSRVAQVDASVTDLIPELQTRASSERPNEYSNDYSVMKLNHQDECDNDCGSRDEIQGEDTYSDQDERLVAAANENQRRNAANGTFARSDKRPQNYGQQSSGFGQGGFRLTTQSGSRFNDNRGGHGFQRPSYGPCAACGGQNHSTHFCFRRCRLCQQVHDFDKCEAFDELAKILRTNVDKKNISPELQKLVFGGHLN</sequence>
<dbReference type="Proteomes" id="UP000198211">
    <property type="component" value="Unassembled WGS sequence"/>
</dbReference>
<feature type="region of interest" description="Disordered" evidence="1">
    <location>
        <begin position="486"/>
        <end position="537"/>
    </location>
</feature>
<evidence type="ECO:0000313" key="2">
    <source>
        <dbReference type="EMBL" id="OWY96839.1"/>
    </source>
</evidence>
<keyword evidence="3" id="KW-1185">Reference proteome</keyword>
<reference evidence="3" key="1">
    <citation type="submission" date="2017-03" db="EMBL/GenBank/DDBJ databases">
        <title>Phytopthora megakarya and P. palmivora, two closely related causual agents of cacao black pod achieved similar genome size and gene model numbers by different mechanisms.</title>
        <authorList>
            <person name="Ali S."/>
            <person name="Shao J."/>
            <person name="Larry D.J."/>
            <person name="Kronmiller B."/>
            <person name="Shen D."/>
            <person name="Strem M.D."/>
            <person name="Melnick R.L."/>
            <person name="Guiltinan M.J."/>
            <person name="Tyler B.M."/>
            <person name="Meinhardt L.W."/>
            <person name="Bailey B.A."/>
        </authorList>
    </citation>
    <scope>NUCLEOTIDE SEQUENCE [LARGE SCALE GENOMIC DNA]</scope>
    <source>
        <strain evidence="3">zdho120</strain>
    </source>
</reference>
<accession>A0A225UX63</accession>